<feature type="domain" description="Glycosyltransferase 2-like" evidence="2">
    <location>
        <begin position="502"/>
        <end position="636"/>
    </location>
</feature>
<dbReference type="PANTHER" id="PTHR43179">
    <property type="entry name" value="RHAMNOSYLTRANSFERASE WBBL"/>
    <property type="match status" value="1"/>
</dbReference>
<name>A0A2T6G6W9_9BACL</name>
<dbReference type="Gene3D" id="3.40.50.2000">
    <property type="entry name" value="Glycogen Phosphorylase B"/>
    <property type="match status" value="1"/>
</dbReference>
<evidence type="ECO:0000259" key="2">
    <source>
        <dbReference type="Pfam" id="PF00535"/>
    </source>
</evidence>
<dbReference type="Gene3D" id="3.90.550.10">
    <property type="entry name" value="Spore Coat Polysaccharide Biosynthesis Protein SpsA, Chain A"/>
    <property type="match status" value="1"/>
</dbReference>
<dbReference type="GO" id="GO:0008757">
    <property type="term" value="F:S-adenosylmethionine-dependent methyltransferase activity"/>
    <property type="evidence" value="ECO:0007669"/>
    <property type="project" value="InterPro"/>
</dbReference>
<evidence type="ECO:0000256" key="1">
    <source>
        <dbReference type="SAM" id="Coils"/>
    </source>
</evidence>
<dbReference type="EMBL" id="PYHP01000019">
    <property type="protein sequence ID" value="PUA39902.1"/>
    <property type="molecule type" value="Genomic_DNA"/>
</dbReference>
<dbReference type="InterPro" id="IPR013216">
    <property type="entry name" value="Methyltransf_11"/>
</dbReference>
<keyword evidence="4" id="KW-0808">Transferase</keyword>
<keyword evidence="1" id="KW-0175">Coiled coil</keyword>
<evidence type="ECO:0000259" key="3">
    <source>
        <dbReference type="Pfam" id="PF08241"/>
    </source>
</evidence>
<dbReference type="AlphaFoldDB" id="A0A2T6G6W9"/>
<dbReference type="CDD" id="cd02440">
    <property type="entry name" value="AdoMet_MTases"/>
    <property type="match status" value="1"/>
</dbReference>
<evidence type="ECO:0000313" key="5">
    <source>
        <dbReference type="Proteomes" id="UP000244184"/>
    </source>
</evidence>
<dbReference type="SUPFAM" id="SSF53448">
    <property type="entry name" value="Nucleotide-diphospho-sugar transferases"/>
    <property type="match status" value="1"/>
</dbReference>
<reference evidence="4 5" key="1">
    <citation type="submission" date="2018-03" db="EMBL/GenBank/DDBJ databases">
        <title>Genome sequence of Paenibacillus elgii strain AC13 an antimicrobial compound producing bacteria.</title>
        <authorList>
            <person name="Kurokawa A.S."/>
            <person name="Araujo J.F."/>
            <person name="Costa R.A."/>
            <person name="Ortega D.B."/>
            <person name="Pires A.S."/>
            <person name="Pappas G.J.Jr."/>
            <person name="Franco O.L."/>
            <person name="Barreto C."/>
            <person name="Magalhaes B.S."/>
            <person name="Kruger R.H."/>
        </authorList>
    </citation>
    <scope>NUCLEOTIDE SEQUENCE [LARGE SCALE GENOMIC DNA]</scope>
    <source>
        <strain evidence="4 5">AC13</strain>
    </source>
</reference>
<feature type="coiled-coil region" evidence="1">
    <location>
        <begin position="291"/>
        <end position="346"/>
    </location>
</feature>
<organism evidence="4 5">
    <name type="scientific">Paenibacillus elgii</name>
    <dbReference type="NCBI Taxonomy" id="189691"/>
    <lineage>
        <taxon>Bacteria</taxon>
        <taxon>Bacillati</taxon>
        <taxon>Bacillota</taxon>
        <taxon>Bacilli</taxon>
        <taxon>Bacillales</taxon>
        <taxon>Paenibacillaceae</taxon>
        <taxon>Paenibacillus</taxon>
    </lineage>
</organism>
<dbReference type="CDD" id="cd03801">
    <property type="entry name" value="GT4_PimA-like"/>
    <property type="match status" value="1"/>
</dbReference>
<gene>
    <name evidence="4" type="ORF">C8Z91_07510</name>
</gene>
<dbReference type="SUPFAM" id="SSF53756">
    <property type="entry name" value="UDP-Glycosyltransferase/glycogen phosphorylase"/>
    <property type="match status" value="1"/>
</dbReference>
<dbReference type="RefSeq" id="WP_108530893.1">
    <property type="nucleotide sequence ID" value="NZ_PYHP01000019.1"/>
</dbReference>
<protein>
    <submittedName>
        <fullName evidence="4">Glycosyl transferase family 2</fullName>
    </submittedName>
</protein>
<evidence type="ECO:0000313" key="4">
    <source>
        <dbReference type="EMBL" id="PUA39902.1"/>
    </source>
</evidence>
<dbReference type="InterPro" id="IPR029063">
    <property type="entry name" value="SAM-dependent_MTases_sf"/>
</dbReference>
<feature type="domain" description="Methyltransferase type 11" evidence="3">
    <location>
        <begin position="38"/>
        <end position="133"/>
    </location>
</feature>
<dbReference type="Proteomes" id="UP000244184">
    <property type="component" value="Unassembled WGS sequence"/>
</dbReference>
<dbReference type="PANTHER" id="PTHR43179:SF7">
    <property type="entry name" value="RHAMNOSYLTRANSFERASE WBBL"/>
    <property type="match status" value="1"/>
</dbReference>
<dbReference type="Gene3D" id="3.40.50.150">
    <property type="entry name" value="Vaccinia Virus protein VP39"/>
    <property type="match status" value="1"/>
</dbReference>
<dbReference type="InterPro" id="IPR029044">
    <property type="entry name" value="Nucleotide-diphossugar_trans"/>
</dbReference>
<dbReference type="SUPFAM" id="SSF53335">
    <property type="entry name" value="S-adenosyl-L-methionine-dependent methyltransferases"/>
    <property type="match status" value="1"/>
</dbReference>
<sequence>MKFSGERFIPNATDRDMAVEHLQRYFAITELVKDKVVLDAASGEGYGSFILSNYAKNIIGVDISAEAIVHAQLTYAKSNVTFVQGSIEQLPVEDQSVDVVVSFETIEHVDESIQHQFLKEIKRVLKPNGILVMSTPDKYVYSDRVNYHNSFHVREFYKEEFYSFLKEYFINIDMYYQKHEVSSLIVNNGSDRAKRIHIEQNDHVTNGKYLIAVCSNESLADCDLNSFVPDHQEQHYQMIQRILSLQDEVEERNQHIKHLDEAIVDKDRHIDQANNKLSFVHEQLTHQNSTVNQALNIVNSMENQLKENSEKLLEALLKVASQEEQLHKLQEELKAKEEIIDSMDHLHHELNSQFEEHSAAIGSGILEKDQTINNQIAHINMLLEQERKLNNILHSGGWRALSKYYRLRDIILPDNSKRKLLAKLTYKALKNPKQILNKINKNNINKLKYYLNTEDPSLVESRIDNFLDRHASVEHSVDLKLYQEIDTSQQLVFPVTDDPLVSIIIPVYNQWHYTYACLKSILDHTSDVSYEIIIADDMSTDETVNAQQYIQNVKIVRDGTNRGFLLNCNNASKYAEGKYIFFLNNDTNVQPEWLESLVELIERDETIGMVGSKLVYPDGRQQEAGGIIWNDASGWNYGRLDDPSKSEYNYVKEVDYISGAAIMIRNELWKVIGGFDERYVPAYYEDTDLAFEIRKQGYKVVFQPHSVIVHFEGISHGKDESTGIKSYQVTNKQKFIDKWKNELLDNHFENAEHVFLARDRTKNKTTIVVVDHYVPHYDKDAGGRCTYHYLKLFVESGFHVIFIGDNFFKHEPYTSELQQMGIEVLYGDWYYNNIENWIKNNAQYFDYIYLNRPHISIKYIDIFKKYTKAKIIYFGHDLHYLRELRNYEVERNPEILKSSEYWKKIEFGLFEKADVIHVVGNYEQKVLEEELPNKPIRNIPLYIFDKCSEDIRLFNQRKNLLFVGGFNHKPNYDGVKWFVNNIFPKIIEQLPDIIFYIVGSNPPEEILQLSSKNIIVVGYVTDEQLKKYYSEAKIVVVPLRFGAGVKGKVVEALYNQVPVVTTTIGAEGLANIKDCVIVENNDEQFANKVVNLYNNEEFWNELSTNTRKNIIENFSKKAAVSILKLDFIKGDHT</sequence>
<dbReference type="Pfam" id="PF13692">
    <property type="entry name" value="Glyco_trans_1_4"/>
    <property type="match status" value="1"/>
</dbReference>
<proteinExistence type="predicted"/>
<dbReference type="Pfam" id="PF00535">
    <property type="entry name" value="Glycos_transf_2"/>
    <property type="match status" value="1"/>
</dbReference>
<accession>A0A2T6G6W9</accession>
<dbReference type="Pfam" id="PF08241">
    <property type="entry name" value="Methyltransf_11"/>
    <property type="match status" value="1"/>
</dbReference>
<dbReference type="InterPro" id="IPR001173">
    <property type="entry name" value="Glyco_trans_2-like"/>
</dbReference>
<comment type="caution">
    <text evidence="4">The sequence shown here is derived from an EMBL/GenBank/DDBJ whole genome shotgun (WGS) entry which is preliminary data.</text>
</comment>
<dbReference type="CDD" id="cd04186">
    <property type="entry name" value="GT_2_like_c"/>
    <property type="match status" value="1"/>
</dbReference>